<dbReference type="RefSeq" id="WP_085758465.1">
    <property type="nucleotide sequence ID" value="NZ_CP019343.1"/>
</dbReference>
<evidence type="ECO:0000259" key="1">
    <source>
        <dbReference type="PROSITE" id="PS51725"/>
    </source>
</evidence>
<sequence length="96" mass="11126">MPTMLITLKIYPGREAEYDGLQKQLMKDVAEFEPGAEVFQVRRSAEDPLRYVFFMSFKNDAALQRYIDAEYHTTMSPKALDCIDGEPVIENLVDFR</sequence>
<evidence type="ECO:0000313" key="3">
    <source>
        <dbReference type="Proteomes" id="UP000193450"/>
    </source>
</evidence>
<dbReference type="Pfam" id="PF03992">
    <property type="entry name" value="ABM"/>
    <property type="match status" value="1"/>
</dbReference>
<dbReference type="EMBL" id="CP019343">
    <property type="protein sequence ID" value="ARN74326.1"/>
    <property type="molecule type" value="Genomic_DNA"/>
</dbReference>
<dbReference type="InterPro" id="IPR007138">
    <property type="entry name" value="ABM_dom"/>
</dbReference>
<keyword evidence="3" id="KW-1185">Reference proteome</keyword>
<protein>
    <recommendedName>
        <fullName evidence="1">ABM domain-containing protein</fullName>
    </recommendedName>
</protein>
<dbReference type="AlphaFoldDB" id="A0A1X9N9J0"/>
<dbReference type="KEGG" id="osg:BST96_09430"/>
<accession>A0A1X9N9J0</accession>
<dbReference type="PROSITE" id="PS51725">
    <property type="entry name" value="ABM"/>
    <property type="match status" value="1"/>
</dbReference>
<evidence type="ECO:0000313" key="2">
    <source>
        <dbReference type="EMBL" id="ARN74326.1"/>
    </source>
</evidence>
<reference evidence="2 3" key="1">
    <citation type="submission" date="2016-11" db="EMBL/GenBank/DDBJ databases">
        <title>Trade-off between light-utilization and light-protection in marine flavobacteria.</title>
        <authorList>
            <person name="Kumagai Y."/>
        </authorList>
    </citation>
    <scope>NUCLEOTIDE SEQUENCE [LARGE SCALE GENOMIC DNA]</scope>
    <source>
        <strain evidence="2 3">NBRC 107125</strain>
    </source>
</reference>
<dbReference type="InterPro" id="IPR011008">
    <property type="entry name" value="Dimeric_a/b-barrel"/>
</dbReference>
<dbReference type="Gene3D" id="3.30.70.100">
    <property type="match status" value="1"/>
</dbReference>
<proteinExistence type="predicted"/>
<name>A0A1X9N9J0_9GAMM</name>
<dbReference type="SUPFAM" id="SSF54909">
    <property type="entry name" value="Dimeric alpha+beta barrel"/>
    <property type="match status" value="1"/>
</dbReference>
<dbReference type="Proteomes" id="UP000193450">
    <property type="component" value="Chromosome"/>
</dbReference>
<gene>
    <name evidence="2" type="ORF">BST96_09430</name>
</gene>
<dbReference type="STRING" id="716816.BST96_09430"/>
<feature type="domain" description="ABM" evidence="1">
    <location>
        <begin position="2"/>
        <end position="91"/>
    </location>
</feature>
<dbReference type="OrthoDB" id="9812192at2"/>
<organism evidence="2 3">
    <name type="scientific">Oceanicoccus sagamiensis</name>
    <dbReference type="NCBI Taxonomy" id="716816"/>
    <lineage>
        <taxon>Bacteria</taxon>
        <taxon>Pseudomonadati</taxon>
        <taxon>Pseudomonadota</taxon>
        <taxon>Gammaproteobacteria</taxon>
        <taxon>Cellvibrionales</taxon>
        <taxon>Spongiibacteraceae</taxon>
        <taxon>Oceanicoccus</taxon>
    </lineage>
</organism>